<keyword evidence="6" id="KW-1185">Reference proteome</keyword>
<dbReference type="InterPro" id="IPR036390">
    <property type="entry name" value="WH_DNA-bd_sf"/>
</dbReference>
<gene>
    <name evidence="5" type="ORF">FPZ12_011005</name>
</gene>
<reference evidence="5" key="1">
    <citation type="submission" date="2019-09" db="EMBL/GenBank/DDBJ databases">
        <authorList>
            <person name="Teo W.F.A."/>
            <person name="Duangmal K."/>
        </authorList>
    </citation>
    <scope>NUCLEOTIDE SEQUENCE [LARGE SCALE GENOMIC DNA]</scope>
    <source>
        <strain evidence="5">K81G1</strain>
    </source>
</reference>
<evidence type="ECO:0000313" key="5">
    <source>
        <dbReference type="EMBL" id="KAA9162582.1"/>
    </source>
</evidence>
<evidence type="ECO:0000256" key="1">
    <source>
        <dbReference type="ARBA" id="ARBA00011046"/>
    </source>
</evidence>
<dbReference type="InterPro" id="IPR036388">
    <property type="entry name" value="WH-like_DNA-bd_sf"/>
</dbReference>
<evidence type="ECO:0000256" key="3">
    <source>
        <dbReference type="ARBA" id="ARBA00023125"/>
    </source>
</evidence>
<keyword evidence="4" id="KW-0804">Transcription</keyword>
<name>A0A5N0VD58_9PSEU</name>
<dbReference type="InterPro" id="IPR005650">
    <property type="entry name" value="BlaI_family"/>
</dbReference>
<keyword evidence="2" id="KW-0805">Transcription regulation</keyword>
<dbReference type="Proteomes" id="UP000319769">
    <property type="component" value="Unassembled WGS sequence"/>
</dbReference>
<accession>A0A5N0VD58</accession>
<protein>
    <submittedName>
        <fullName evidence="5">BlaI/MecI/CopY family transcriptional regulator</fullName>
    </submittedName>
</protein>
<sequence>MQGVTRRGPGELETEVLAALWSHDGPATAAEVQQLVDAGLAYTTVLTILTRLHEKGVLTREKRGRSFVFAPVEDEAGLAARQMRELLDTQPDRARVLARFVSDLSAADETMLRRLFRGTGRT</sequence>
<dbReference type="OrthoDB" id="9813987at2"/>
<comment type="caution">
    <text evidence="5">The sequence shown here is derived from an EMBL/GenBank/DDBJ whole genome shotgun (WGS) entry which is preliminary data.</text>
</comment>
<comment type="similarity">
    <text evidence="1">Belongs to the BlaI transcriptional regulatory family.</text>
</comment>
<dbReference type="Gene3D" id="1.10.10.10">
    <property type="entry name" value="Winged helix-like DNA-binding domain superfamily/Winged helix DNA-binding domain"/>
    <property type="match status" value="1"/>
</dbReference>
<keyword evidence="3" id="KW-0238">DNA-binding</keyword>
<dbReference type="AlphaFoldDB" id="A0A5N0VD58"/>
<dbReference type="SUPFAM" id="SSF46785">
    <property type="entry name" value="Winged helix' DNA-binding domain"/>
    <property type="match status" value="1"/>
</dbReference>
<dbReference type="Pfam" id="PF03965">
    <property type="entry name" value="Penicillinase_R"/>
    <property type="match status" value="1"/>
</dbReference>
<dbReference type="GO" id="GO:0045892">
    <property type="term" value="P:negative regulation of DNA-templated transcription"/>
    <property type="evidence" value="ECO:0007669"/>
    <property type="project" value="InterPro"/>
</dbReference>
<proteinExistence type="inferred from homology"/>
<evidence type="ECO:0000256" key="2">
    <source>
        <dbReference type="ARBA" id="ARBA00023015"/>
    </source>
</evidence>
<dbReference type="EMBL" id="VMNW02000012">
    <property type="protein sequence ID" value="KAA9162582.1"/>
    <property type="molecule type" value="Genomic_DNA"/>
</dbReference>
<organism evidence="5 6">
    <name type="scientific">Amycolatopsis acidicola</name>
    <dbReference type="NCBI Taxonomy" id="2596893"/>
    <lineage>
        <taxon>Bacteria</taxon>
        <taxon>Bacillati</taxon>
        <taxon>Actinomycetota</taxon>
        <taxon>Actinomycetes</taxon>
        <taxon>Pseudonocardiales</taxon>
        <taxon>Pseudonocardiaceae</taxon>
        <taxon>Amycolatopsis</taxon>
    </lineage>
</organism>
<dbReference type="GO" id="GO:0003677">
    <property type="term" value="F:DNA binding"/>
    <property type="evidence" value="ECO:0007669"/>
    <property type="project" value="UniProtKB-KW"/>
</dbReference>
<evidence type="ECO:0000313" key="6">
    <source>
        <dbReference type="Proteomes" id="UP000319769"/>
    </source>
</evidence>
<evidence type="ECO:0000256" key="4">
    <source>
        <dbReference type="ARBA" id="ARBA00023163"/>
    </source>
</evidence>